<keyword evidence="2" id="KW-0946">Virion</keyword>
<evidence type="ECO:0000256" key="7">
    <source>
        <dbReference type="ARBA" id="ARBA00034707"/>
    </source>
</evidence>
<sequence length="309" mass="32563">MDFLNKFGNDLASSSTPKSSIYYSKEMEIEDEKNNAEIEMNLKNHESYYQRQLREVLANNNNKVNITPTPAPKSTQMTKPQSSSSSVLPNNNQIAFNIKPTKDTPMSIIDFINKFNNDQKTPSSAACNPPPAPSTAAACNPASTAAASTPQTTTTTCTQSSGGTICTTTITPSTSNSGACAAPTLPVTTPSGACAIPAAPVLKPSSNSSACAIPAAPTLPVTTPSGACASTSQTGTTCTKLPSGGTVCTTQDLDKMSMNDLISGVTKDVAALQKESDNLLLDVKDAREYTTKMINEIMRMVKGLERFQK</sequence>
<evidence type="ECO:0000313" key="12">
    <source>
        <dbReference type="Proteomes" id="UP000217350"/>
    </source>
</evidence>
<dbReference type="EMBL" id="MF001304">
    <property type="protein sequence ID" value="AST09314.1"/>
    <property type="molecule type" value="Genomic_DNA"/>
</dbReference>
<name>A0A223FMV4_9POXV</name>
<dbReference type="GO" id="GO:0044173">
    <property type="term" value="C:host cell endoplasmic reticulum-Golgi intermediate compartment membrane"/>
    <property type="evidence" value="ECO:0007669"/>
    <property type="project" value="UniProtKB-SubCell"/>
</dbReference>
<dbReference type="GO" id="GO:0044423">
    <property type="term" value="C:virion component"/>
    <property type="evidence" value="ECO:0007669"/>
    <property type="project" value="UniProtKB-KW"/>
</dbReference>
<accession>A0A223FMV4</accession>
<keyword evidence="3" id="KW-1043">Host membrane</keyword>
<dbReference type="Proteomes" id="UP000217350">
    <property type="component" value="Segment"/>
</dbReference>
<evidence type="ECO:0000256" key="3">
    <source>
        <dbReference type="ARBA" id="ARBA00022870"/>
    </source>
</evidence>
<evidence type="ECO:0000256" key="2">
    <source>
        <dbReference type="ARBA" id="ARBA00022844"/>
    </source>
</evidence>
<evidence type="ECO:0000256" key="8">
    <source>
        <dbReference type="ARBA" id="ARBA00034806"/>
    </source>
</evidence>
<feature type="region of interest" description="Disordered" evidence="10">
    <location>
        <begin position="119"/>
        <end position="139"/>
    </location>
</feature>
<evidence type="ECO:0000256" key="1">
    <source>
        <dbReference type="ARBA" id="ARBA00004328"/>
    </source>
</evidence>
<comment type="function">
    <text evidence="5">Component of the virion core. Participates in virion assembly.</text>
</comment>
<keyword evidence="12" id="KW-1185">Reference proteome</keyword>
<evidence type="ECO:0000256" key="5">
    <source>
        <dbReference type="ARBA" id="ARBA00034685"/>
    </source>
</evidence>
<feature type="region of interest" description="Disordered" evidence="10">
    <location>
        <begin position="63"/>
        <end position="90"/>
    </location>
</feature>
<evidence type="ECO:0000256" key="4">
    <source>
        <dbReference type="ARBA" id="ARBA00023136"/>
    </source>
</evidence>
<dbReference type="InterPro" id="IPR010396">
    <property type="entry name" value="Poxvirus_A4L"/>
</dbReference>
<evidence type="ECO:0000256" key="9">
    <source>
        <dbReference type="ARBA" id="ARBA00034856"/>
    </source>
</evidence>
<evidence type="ECO:0000313" key="11">
    <source>
        <dbReference type="EMBL" id="AST09314.1"/>
    </source>
</evidence>
<protein>
    <recommendedName>
        <fullName evidence="9">39kDa core protein OPG130</fullName>
    </recommendedName>
</protein>
<gene>
    <name evidence="11" type="ORF">Murmansk-119</name>
</gene>
<comment type="subcellular location">
    <subcellularLocation>
        <location evidence="6">Host endoplasmic reticulum-Golgi intermediate compartment membrane</location>
    </subcellularLocation>
    <subcellularLocation>
        <location evidence="1">Virion</location>
    </subcellularLocation>
</comment>
<evidence type="ECO:0000256" key="6">
    <source>
        <dbReference type="ARBA" id="ARBA00034689"/>
    </source>
</evidence>
<organism evidence="11">
    <name type="scientific">Murmansk poxvirus</name>
    <dbReference type="NCBI Taxonomy" id="2025359"/>
    <lineage>
        <taxon>Viruses</taxon>
        <taxon>Varidnaviria</taxon>
        <taxon>Bamfordvirae</taxon>
        <taxon>Nucleocytoviricota</taxon>
        <taxon>Pokkesviricetes</taxon>
        <taxon>Chitovirales</taxon>
        <taxon>Poxviridae</taxon>
        <taxon>Chordopoxvirinae</taxon>
        <taxon>Centapoxvirus</taxon>
        <taxon>Centapoxvirus microtuspox</taxon>
        <taxon>Murmansk microtuspox virus</taxon>
    </lineage>
</organism>
<proteinExistence type="inferred from homology"/>
<evidence type="ECO:0000256" key="10">
    <source>
        <dbReference type="SAM" id="MobiDB-lite"/>
    </source>
</evidence>
<reference evidence="11" key="1">
    <citation type="journal article" date="2017" name="Virus Genes">
        <title>Two novel poxviruses with unusual genome rearrangements: NY_014 and Murmansk.</title>
        <authorList>
            <person name="Smithson C."/>
            <person name="Meyer H."/>
            <person name="Gigante C.M."/>
            <person name="Gao J."/>
            <person name="Zhao H."/>
            <person name="Batra D."/>
            <person name="Damon I."/>
            <person name="Upton C."/>
            <person name="Li Y."/>
        </authorList>
    </citation>
    <scope>NUCLEOTIDE SEQUENCE [LARGE SCALE GENOMIC DNA]</scope>
    <source>
        <strain evidence="11">LEIV-11411</strain>
    </source>
</reference>
<comment type="subunit">
    <text evidence="8">Interacts with OPG136 and its cleaved form.</text>
</comment>
<comment type="similarity">
    <text evidence="7">Belongs to the orthopoxvirus OPG130 family.</text>
</comment>
<keyword evidence="4" id="KW-0472">Membrane</keyword>
<dbReference type="OrthoDB" id="20038at10239"/>
<dbReference type="Pfam" id="PF06193">
    <property type="entry name" value="Orthopox_A5L"/>
    <property type="match status" value="2"/>
</dbReference>